<dbReference type="InterPro" id="IPR002018">
    <property type="entry name" value="CarbesteraseB"/>
</dbReference>
<evidence type="ECO:0000256" key="3">
    <source>
        <dbReference type="ARBA" id="ARBA00022801"/>
    </source>
</evidence>
<keyword evidence="5" id="KW-0325">Glycoprotein</keyword>
<evidence type="ECO:0000259" key="8">
    <source>
        <dbReference type="Pfam" id="PF00135"/>
    </source>
</evidence>
<evidence type="ECO:0000256" key="4">
    <source>
        <dbReference type="ARBA" id="ARBA00023157"/>
    </source>
</evidence>
<feature type="domain" description="Carboxylesterase type B" evidence="8">
    <location>
        <begin position="236"/>
        <end position="331"/>
    </location>
</feature>
<name>A0A9N9X259_PHACE</name>
<proteinExistence type="inferred from homology"/>
<evidence type="ECO:0000256" key="7">
    <source>
        <dbReference type="SAM" id="MobiDB-lite"/>
    </source>
</evidence>
<keyword evidence="10" id="KW-1185">Reference proteome</keyword>
<evidence type="ECO:0000256" key="5">
    <source>
        <dbReference type="ARBA" id="ARBA00023180"/>
    </source>
</evidence>
<reference evidence="9" key="2">
    <citation type="submission" date="2022-10" db="EMBL/GenBank/DDBJ databases">
        <authorList>
            <consortium name="ENA_rothamsted_submissions"/>
            <consortium name="culmorum"/>
            <person name="King R."/>
        </authorList>
    </citation>
    <scope>NUCLEOTIDE SEQUENCE</scope>
</reference>
<keyword evidence="2" id="KW-0719">Serine esterase</keyword>
<keyword evidence="4" id="KW-1015">Disulfide bond</keyword>
<evidence type="ECO:0000256" key="2">
    <source>
        <dbReference type="ARBA" id="ARBA00022487"/>
    </source>
</evidence>
<dbReference type="InterPro" id="IPR029058">
    <property type="entry name" value="AB_hydrolase_fold"/>
</dbReference>
<dbReference type="PROSITE" id="PS00941">
    <property type="entry name" value="CARBOXYLESTERASE_B_2"/>
    <property type="match status" value="1"/>
</dbReference>
<accession>A0A9N9X259</accession>
<dbReference type="AlphaFoldDB" id="A0A9N9X259"/>
<dbReference type="InterPro" id="IPR050309">
    <property type="entry name" value="Type-B_Carboxylest/Lipase"/>
</dbReference>
<feature type="region of interest" description="Disordered" evidence="7">
    <location>
        <begin position="1"/>
        <end position="28"/>
    </location>
</feature>
<dbReference type="EC" id="3.1.1.-" evidence="6"/>
<dbReference type="Proteomes" id="UP001153737">
    <property type="component" value="Chromosome 1"/>
</dbReference>
<sequence>MPLPTPGKPGEIDDPLRRGLSGAGSPQPIGRWKGVLDATIKQPGCVELQLRVLEPLVRTPGSEDCLYLNVFTPKTNVSSGNTSPVIFWIYGGAFMEGDATIFQSDYLLEEGLVVVTVSYSPGNAGLKDQNMALRWVKNNIEKFGGDPDRITIGGHSAGACSVIHHVLAPKSRGLFSRAIAMSGDTTSLWCGQKFPRKIAFDIGLSLGIETDNSTELVGRMRMEGLENLQNAFLMVIIALITDLLYTRPITNTVRMMCKHMPVYSYVFVYEGKRVKEYLRNQGYAIDVSINGVCHGEDLGYIWKSVDTSLPSEDVPMRRRLVKLWSNFAEYG</sequence>
<protein>
    <recommendedName>
        <fullName evidence="6">Carboxylic ester hydrolase</fullName>
        <ecNumber evidence="6">3.1.1.-</ecNumber>
    </recommendedName>
</protein>
<dbReference type="InterPro" id="IPR019826">
    <property type="entry name" value="Carboxylesterase_B_AS"/>
</dbReference>
<evidence type="ECO:0000256" key="1">
    <source>
        <dbReference type="ARBA" id="ARBA00005964"/>
    </source>
</evidence>
<dbReference type="OrthoDB" id="19653at2759"/>
<feature type="domain" description="Carboxylesterase type B" evidence="8">
    <location>
        <begin position="26"/>
        <end position="232"/>
    </location>
</feature>
<keyword evidence="3 6" id="KW-0378">Hydrolase</keyword>
<evidence type="ECO:0000256" key="6">
    <source>
        <dbReference type="RuleBase" id="RU361235"/>
    </source>
</evidence>
<dbReference type="SUPFAM" id="SSF53474">
    <property type="entry name" value="alpha/beta-Hydrolases"/>
    <property type="match status" value="1"/>
</dbReference>
<evidence type="ECO:0000313" key="9">
    <source>
        <dbReference type="EMBL" id="CAG9813198.1"/>
    </source>
</evidence>
<dbReference type="EMBL" id="OU896707">
    <property type="protein sequence ID" value="CAG9813198.1"/>
    <property type="molecule type" value="Genomic_DNA"/>
</dbReference>
<dbReference type="InterPro" id="IPR019819">
    <property type="entry name" value="Carboxylesterase_B_CS"/>
</dbReference>
<comment type="similarity">
    <text evidence="1 6">Belongs to the type-B carboxylesterase/lipase family.</text>
</comment>
<dbReference type="GO" id="GO:0052689">
    <property type="term" value="F:carboxylic ester hydrolase activity"/>
    <property type="evidence" value="ECO:0007669"/>
    <property type="project" value="UniProtKB-KW"/>
</dbReference>
<reference evidence="9" key="1">
    <citation type="submission" date="2022-01" db="EMBL/GenBank/DDBJ databases">
        <authorList>
            <person name="King R."/>
        </authorList>
    </citation>
    <scope>NUCLEOTIDE SEQUENCE</scope>
</reference>
<dbReference type="Gene3D" id="3.40.50.1820">
    <property type="entry name" value="alpha/beta hydrolase"/>
    <property type="match status" value="2"/>
</dbReference>
<dbReference type="PANTHER" id="PTHR11559">
    <property type="entry name" value="CARBOXYLESTERASE"/>
    <property type="match status" value="1"/>
</dbReference>
<dbReference type="PROSITE" id="PS00122">
    <property type="entry name" value="CARBOXYLESTERASE_B_1"/>
    <property type="match status" value="1"/>
</dbReference>
<dbReference type="Pfam" id="PF00135">
    <property type="entry name" value="COesterase"/>
    <property type="match status" value="2"/>
</dbReference>
<gene>
    <name evidence="9" type="ORF">PHAECO_LOCUS836</name>
</gene>
<evidence type="ECO:0000313" key="10">
    <source>
        <dbReference type="Proteomes" id="UP001153737"/>
    </source>
</evidence>
<organism evidence="9 10">
    <name type="scientific">Phaedon cochleariae</name>
    <name type="common">Mustard beetle</name>
    <dbReference type="NCBI Taxonomy" id="80249"/>
    <lineage>
        <taxon>Eukaryota</taxon>
        <taxon>Metazoa</taxon>
        <taxon>Ecdysozoa</taxon>
        <taxon>Arthropoda</taxon>
        <taxon>Hexapoda</taxon>
        <taxon>Insecta</taxon>
        <taxon>Pterygota</taxon>
        <taxon>Neoptera</taxon>
        <taxon>Endopterygota</taxon>
        <taxon>Coleoptera</taxon>
        <taxon>Polyphaga</taxon>
        <taxon>Cucujiformia</taxon>
        <taxon>Chrysomeloidea</taxon>
        <taxon>Chrysomelidae</taxon>
        <taxon>Chrysomelinae</taxon>
        <taxon>Chrysomelini</taxon>
        <taxon>Phaedon</taxon>
    </lineage>
</organism>